<organism evidence="2 3">
    <name type="scientific">Puccinia triticina</name>
    <dbReference type="NCBI Taxonomy" id="208348"/>
    <lineage>
        <taxon>Eukaryota</taxon>
        <taxon>Fungi</taxon>
        <taxon>Dikarya</taxon>
        <taxon>Basidiomycota</taxon>
        <taxon>Pucciniomycotina</taxon>
        <taxon>Pucciniomycetes</taxon>
        <taxon>Pucciniales</taxon>
        <taxon>Pucciniaceae</taxon>
        <taxon>Puccinia</taxon>
    </lineage>
</organism>
<feature type="compositionally biased region" description="Basic and acidic residues" evidence="1">
    <location>
        <begin position="125"/>
        <end position="134"/>
    </location>
</feature>
<sequence length="176" mass="19495">MGLSPPQRVDVRVTPFSQTGIFIPLSSILATRINIHAYLPLIRRVLGAGFGFASLFKPVYNKRTPTKPRFRIFVSYQGRHPRVKLGNTDSPSDSPSPSVSPAKRTFIQMTPEAGGSDSKGKQKASPKEFLKEEHGVEDEPQSEPAEEEDDDNCPKTGRGRPRKAILKDAAKRLKKL</sequence>
<evidence type="ECO:0000313" key="3">
    <source>
        <dbReference type="Proteomes" id="UP001164743"/>
    </source>
</evidence>
<reference evidence="2" key="1">
    <citation type="submission" date="2022-10" db="EMBL/GenBank/DDBJ databases">
        <title>Puccinia triticina Genome sequencing and assembly.</title>
        <authorList>
            <person name="Li C."/>
        </authorList>
    </citation>
    <scope>NUCLEOTIDE SEQUENCE</scope>
    <source>
        <strain evidence="2">Pt15</strain>
    </source>
</reference>
<name>A0ABY7D458_9BASI</name>
<feature type="compositionally biased region" description="Acidic residues" evidence="1">
    <location>
        <begin position="135"/>
        <end position="151"/>
    </location>
</feature>
<accession>A0ABY7D458</accession>
<feature type="compositionally biased region" description="Basic and acidic residues" evidence="1">
    <location>
        <begin position="165"/>
        <end position="176"/>
    </location>
</feature>
<evidence type="ECO:0000313" key="2">
    <source>
        <dbReference type="EMBL" id="WAQ89712.1"/>
    </source>
</evidence>
<dbReference type="Proteomes" id="UP001164743">
    <property type="component" value="Chromosome 11A"/>
</dbReference>
<protein>
    <submittedName>
        <fullName evidence="2">Uncharacterized protein</fullName>
    </submittedName>
</protein>
<gene>
    <name evidence="2" type="ORF">PtA15_11A403</name>
</gene>
<proteinExistence type="predicted"/>
<dbReference type="RefSeq" id="XP_053025267.1">
    <property type="nucleotide sequence ID" value="XM_053161308.1"/>
</dbReference>
<dbReference type="EMBL" id="CP110431">
    <property type="protein sequence ID" value="WAQ89712.1"/>
    <property type="molecule type" value="Genomic_DNA"/>
</dbReference>
<feature type="region of interest" description="Disordered" evidence="1">
    <location>
        <begin position="81"/>
        <end position="176"/>
    </location>
</feature>
<dbReference type="GeneID" id="77802203"/>
<evidence type="ECO:0000256" key="1">
    <source>
        <dbReference type="SAM" id="MobiDB-lite"/>
    </source>
</evidence>
<keyword evidence="3" id="KW-1185">Reference proteome</keyword>
<feature type="compositionally biased region" description="Low complexity" evidence="1">
    <location>
        <begin position="89"/>
        <end position="101"/>
    </location>
</feature>